<feature type="region of interest" description="Disordered" evidence="1">
    <location>
        <begin position="97"/>
        <end position="130"/>
    </location>
</feature>
<gene>
    <name evidence="2" type="ORF">SERLA73DRAFT_48895</name>
</gene>
<proteinExistence type="predicted"/>
<dbReference type="AlphaFoldDB" id="F8PQC0"/>
<dbReference type="Proteomes" id="UP000008063">
    <property type="component" value="Unassembled WGS sequence"/>
</dbReference>
<feature type="non-terminal residue" evidence="2">
    <location>
        <position position="130"/>
    </location>
</feature>
<organism evidence="3">
    <name type="scientific">Serpula lacrymans var. lacrymans (strain S7.3)</name>
    <name type="common">Dry rot fungus</name>
    <dbReference type="NCBI Taxonomy" id="936435"/>
    <lineage>
        <taxon>Eukaryota</taxon>
        <taxon>Fungi</taxon>
        <taxon>Dikarya</taxon>
        <taxon>Basidiomycota</taxon>
        <taxon>Agaricomycotina</taxon>
        <taxon>Agaricomycetes</taxon>
        <taxon>Agaricomycetidae</taxon>
        <taxon>Boletales</taxon>
        <taxon>Coniophorineae</taxon>
        <taxon>Serpulaceae</taxon>
        <taxon>Serpula</taxon>
    </lineage>
</organism>
<accession>F8PQC0</accession>
<evidence type="ECO:0000313" key="3">
    <source>
        <dbReference type="Proteomes" id="UP000008063"/>
    </source>
</evidence>
<name>F8PQC0_SERL3</name>
<reference evidence="3" key="1">
    <citation type="journal article" date="2011" name="Science">
        <title>The plant cell wall-decomposing machinery underlies the functional diversity of forest fungi.</title>
        <authorList>
            <person name="Eastwood D.C."/>
            <person name="Floudas D."/>
            <person name="Binder M."/>
            <person name="Majcherczyk A."/>
            <person name="Schneider P."/>
            <person name="Aerts A."/>
            <person name="Asiegbu F.O."/>
            <person name="Baker S.E."/>
            <person name="Barry K."/>
            <person name="Bendiksby M."/>
            <person name="Blumentritt M."/>
            <person name="Coutinho P.M."/>
            <person name="Cullen D."/>
            <person name="de Vries R.P."/>
            <person name="Gathman A."/>
            <person name="Goodell B."/>
            <person name="Henrissat B."/>
            <person name="Ihrmark K."/>
            <person name="Kauserud H."/>
            <person name="Kohler A."/>
            <person name="LaButti K."/>
            <person name="Lapidus A."/>
            <person name="Lavin J.L."/>
            <person name="Lee Y.-H."/>
            <person name="Lindquist E."/>
            <person name="Lilly W."/>
            <person name="Lucas S."/>
            <person name="Morin E."/>
            <person name="Murat C."/>
            <person name="Oguiza J.A."/>
            <person name="Park J."/>
            <person name="Pisabarro A.G."/>
            <person name="Riley R."/>
            <person name="Rosling A."/>
            <person name="Salamov A."/>
            <person name="Schmidt O."/>
            <person name="Schmutz J."/>
            <person name="Skrede I."/>
            <person name="Stenlid J."/>
            <person name="Wiebenga A."/>
            <person name="Xie X."/>
            <person name="Kuees U."/>
            <person name="Hibbett D.S."/>
            <person name="Hoffmeister D."/>
            <person name="Hoegberg N."/>
            <person name="Martin F."/>
            <person name="Grigoriev I.V."/>
            <person name="Watkinson S.C."/>
        </authorList>
    </citation>
    <scope>NUCLEOTIDE SEQUENCE [LARGE SCALE GENOMIC DNA]</scope>
    <source>
        <strain evidence="3">strain S7.3</strain>
    </source>
</reference>
<dbReference type="EMBL" id="GL945477">
    <property type="protein sequence ID" value="EGO01533.1"/>
    <property type="molecule type" value="Genomic_DNA"/>
</dbReference>
<protein>
    <submittedName>
        <fullName evidence="2">Uncharacterized protein</fullName>
    </submittedName>
</protein>
<keyword evidence="3" id="KW-1185">Reference proteome</keyword>
<dbReference type="STRING" id="936435.F8PQC0"/>
<evidence type="ECO:0000313" key="2">
    <source>
        <dbReference type="EMBL" id="EGO01533.1"/>
    </source>
</evidence>
<dbReference type="InParanoid" id="F8PQC0"/>
<feature type="compositionally biased region" description="Polar residues" evidence="1">
    <location>
        <begin position="97"/>
        <end position="118"/>
    </location>
</feature>
<dbReference type="HOGENOM" id="CLU_1943253_0_0_1"/>
<sequence>MKSSYPGQTFEVVVSLERGSPSVISAKTTPVVEDTSSILSGVRIGSEPSLQELSQFAETLRGKKATLYASVRSSFAHHLTSYLTAWGLDVSHVSSESAELESNVSQADSTTSSVSGESRATAGFPVRPRP</sequence>
<evidence type="ECO:0000256" key="1">
    <source>
        <dbReference type="SAM" id="MobiDB-lite"/>
    </source>
</evidence>
<dbReference type="OMA" id="EMDVSHI"/>